<evidence type="ECO:0000256" key="1">
    <source>
        <dbReference type="ARBA" id="ARBA00006080"/>
    </source>
</evidence>
<dbReference type="OrthoDB" id="203678at2759"/>
<feature type="compositionally biased region" description="Gly residues" evidence="2">
    <location>
        <begin position="1"/>
        <end position="10"/>
    </location>
</feature>
<dbReference type="GeneID" id="22574858"/>
<dbReference type="VEuPathDB" id="TriTrypDB:LPMP_210360"/>
<feature type="compositionally biased region" description="Low complexity" evidence="2">
    <location>
        <begin position="932"/>
        <end position="981"/>
    </location>
</feature>
<evidence type="ECO:0000313" key="3">
    <source>
        <dbReference type="EMBL" id="AIN98117.1"/>
    </source>
</evidence>
<dbReference type="RefSeq" id="XP_010698824.1">
    <property type="nucleotide sequence ID" value="XM_010700522.1"/>
</dbReference>
<dbReference type="VEuPathDB" id="TriTrypDB:LPAL13_210008200"/>
<dbReference type="KEGG" id="lpan:LPMP_210360"/>
<dbReference type="Pfam" id="PF08700">
    <property type="entry name" value="VPS51_Exo84_N"/>
    <property type="match status" value="1"/>
</dbReference>
<dbReference type="PANTHER" id="PTHR15954:SF4">
    <property type="entry name" value="VACUOLAR PROTEIN SORTING-ASSOCIATED PROTEIN 51 HOMOLOG"/>
    <property type="match status" value="1"/>
</dbReference>
<dbReference type="GO" id="GO:0005829">
    <property type="term" value="C:cytosol"/>
    <property type="evidence" value="ECO:0007669"/>
    <property type="project" value="GOC"/>
</dbReference>
<reference evidence="3 4" key="1">
    <citation type="journal article" date="2015" name="Sci. Rep.">
        <title>The genome of Leishmania panamensis: insights into genomics of the L. (Viannia) subgenus.</title>
        <authorList>
            <person name="Llanes A."/>
            <person name="Restrepo C.M."/>
            <person name="Vecchio G.D."/>
            <person name="Anguizola F.J."/>
            <person name="Lleonart R."/>
        </authorList>
    </citation>
    <scope>NUCLEOTIDE SEQUENCE [LARGE SCALE GENOMIC DNA]</scope>
    <source>
        <strain evidence="3 4">MHOM/PA/94/PSC-1</strain>
    </source>
</reference>
<organism evidence="3 4">
    <name type="scientific">Leishmania panamensis</name>
    <dbReference type="NCBI Taxonomy" id="5679"/>
    <lineage>
        <taxon>Eukaryota</taxon>
        <taxon>Discoba</taxon>
        <taxon>Euglenozoa</taxon>
        <taxon>Kinetoplastea</taxon>
        <taxon>Metakinetoplastina</taxon>
        <taxon>Trypanosomatida</taxon>
        <taxon>Trypanosomatidae</taxon>
        <taxon>Leishmaniinae</taxon>
        <taxon>Leishmania</taxon>
        <taxon>Leishmania guyanensis species complex</taxon>
    </lineage>
</organism>
<dbReference type="GO" id="GO:0007030">
    <property type="term" value="P:Golgi organization"/>
    <property type="evidence" value="ECO:0007669"/>
    <property type="project" value="TreeGrafter"/>
</dbReference>
<dbReference type="Proteomes" id="UP000063063">
    <property type="component" value="Chromosome 21"/>
</dbReference>
<dbReference type="GO" id="GO:0032456">
    <property type="term" value="P:endocytic recycling"/>
    <property type="evidence" value="ECO:0007669"/>
    <property type="project" value="TreeGrafter"/>
</dbReference>
<protein>
    <submittedName>
        <fullName evidence="3">Golgi vesicle transport protein, putative</fullName>
    </submittedName>
</protein>
<comment type="similarity">
    <text evidence="1">Belongs to the VPS51 family.</text>
</comment>
<gene>
    <name evidence="3" type="ORF">LPMP_210360</name>
</gene>
<dbReference type="GO" id="GO:0000938">
    <property type="term" value="C:GARP complex"/>
    <property type="evidence" value="ECO:0007669"/>
    <property type="project" value="TreeGrafter"/>
</dbReference>
<feature type="region of interest" description="Disordered" evidence="2">
    <location>
        <begin position="882"/>
        <end position="905"/>
    </location>
</feature>
<keyword evidence="4" id="KW-1185">Reference proteome</keyword>
<dbReference type="GO" id="GO:0007041">
    <property type="term" value="P:lysosomal transport"/>
    <property type="evidence" value="ECO:0007669"/>
    <property type="project" value="TreeGrafter"/>
</dbReference>
<dbReference type="eggNOG" id="KOG2346">
    <property type="taxonomic scope" value="Eukaryota"/>
</dbReference>
<dbReference type="InterPro" id="IPR014812">
    <property type="entry name" value="Vps51"/>
</dbReference>
<dbReference type="EMBL" id="CP009390">
    <property type="protein sequence ID" value="AIN98117.1"/>
    <property type="molecule type" value="Genomic_DNA"/>
</dbReference>
<feature type="compositionally biased region" description="Polar residues" evidence="2">
    <location>
        <begin position="30"/>
        <end position="46"/>
    </location>
</feature>
<feature type="region of interest" description="Disordered" evidence="2">
    <location>
        <begin position="932"/>
        <end position="1038"/>
    </location>
</feature>
<accession>A0A088RPV9</accession>
<feature type="compositionally biased region" description="Basic and acidic residues" evidence="2">
    <location>
        <begin position="11"/>
        <end position="22"/>
    </location>
</feature>
<dbReference type="PANTHER" id="PTHR15954">
    <property type="entry name" value="VACUOLAR PROTEIN SORTING-ASSOCIATED PROTEIN 51 HOMOLOG"/>
    <property type="match status" value="1"/>
</dbReference>
<evidence type="ECO:0000313" key="4">
    <source>
        <dbReference type="Proteomes" id="UP000063063"/>
    </source>
</evidence>
<feature type="compositionally biased region" description="Low complexity" evidence="2">
    <location>
        <begin position="989"/>
        <end position="1005"/>
    </location>
</feature>
<dbReference type="GO" id="GO:0016020">
    <property type="term" value="C:membrane"/>
    <property type="evidence" value="ECO:0007669"/>
    <property type="project" value="TreeGrafter"/>
</dbReference>
<proteinExistence type="inferred from homology"/>
<dbReference type="GO" id="GO:1990745">
    <property type="term" value="C:EARP complex"/>
    <property type="evidence" value="ECO:0007669"/>
    <property type="project" value="TreeGrafter"/>
</dbReference>
<evidence type="ECO:0000256" key="2">
    <source>
        <dbReference type="SAM" id="MobiDB-lite"/>
    </source>
</evidence>
<feature type="region of interest" description="Disordered" evidence="2">
    <location>
        <begin position="1"/>
        <end position="53"/>
    </location>
</feature>
<dbReference type="GO" id="GO:0042147">
    <property type="term" value="P:retrograde transport, endosome to Golgi"/>
    <property type="evidence" value="ECO:0007669"/>
    <property type="project" value="TreeGrafter"/>
</dbReference>
<dbReference type="GO" id="GO:0048193">
    <property type="term" value="P:Golgi vesicle transport"/>
    <property type="evidence" value="ECO:0007669"/>
    <property type="project" value="TreeGrafter"/>
</dbReference>
<dbReference type="AlphaFoldDB" id="A0A088RPV9"/>
<sequence length="1038" mass="112119">MHRGSAGGGNAEERRQRLRDQMKAFYGDPNASTKRAASHSSTQRNPNVPPELDLDSEYFNVNRYITDLLKRETLKGLVETDTELLRRVRRLDGELQELVYRNYARFISATETIREMKDNVVEMDAKLQTLSQNVNTIDNISSQIAQQLQVHRGHIEDTITANRMLKKVQFLTSLPTTMRRLIDQGDYSVGVKYWVAGDGFLSKHKSISSITQIQQNCCQLAKELYHAIEQHMCSYPLDDPDAMDRLRGYVEDLRLLRATSLFESANIIEEAPFEETVLQTLMKSVLASFQANVATTQRSLNAALAIPDDLQASEMAKREASLAQVNLREPLVQLKNACAMLVVNTERVYALLDAEGRSSSDRGPAAPLVTKSIQPVLLKVLQAVSQSLADFAMVHLDAIAMDGASALRNPTASAGALQVATTHLVRLLSQFVTAMKTLGEIYLPSMGHDAAEASGSAAPAADTVHLYANKVHEVACDVVRQCWERIQERLLQGPEPELLKACCPLSLSHVSVLSTVPAVDDEGAHEIAFTLTRFLYASLTQCLSTSLRTTLLGEEGVPVDMLTSITTGLERTAQQLQHRGIVLLGQLEVRLVYDKAFSGSSGHVSTATTTTTGPKVQEVLLLLLPQWATVYDVLKALPPLKTASATAAAKSKGGVSSSLYRHRDNSGYGGGTAYRVSGGSSTGTHSDYRAGGSSAVVGGSSAHLRGGSSRGKPEVSYTRQVMSRLQMSVNHIFANAETWLRTEPVVGLPSALMACVVRYLLQGILDRVRDEAAYTETQFQQLQVSCTFLLHALVSPTKGSAPRQWRKEWSEEDMLDVQRLLNEVCACAYDKYEAKVPLPTAVLDRVVETAVRSGRAALEAANISSADTAAATAVPMPSVTEVTFPGEKTKTPSLEPPQPAPIAPALVTLSPQPQQLLQEVRHPLRDDLLQSSAAASSGETPNSTAAPAPTASAAAPSPAPVTSASAPAQATPATPAQASVTLPPESRAEPAASLVPAAAERLAAAPGTTMPPPQARFSSHYNSDSRTERVDEEEELPL</sequence>
<name>A0A088RPV9_LEIPA</name>